<dbReference type="InterPro" id="IPR003439">
    <property type="entry name" value="ABC_transporter-like_ATP-bd"/>
</dbReference>
<dbReference type="AlphaFoldDB" id="D1ABX4"/>
<keyword evidence="6 7" id="KW-0472">Membrane</keyword>
<dbReference type="Proteomes" id="UP000001918">
    <property type="component" value="Chromosome"/>
</dbReference>
<evidence type="ECO:0000256" key="3">
    <source>
        <dbReference type="ARBA" id="ARBA00022741"/>
    </source>
</evidence>
<feature type="transmembrane region" description="Helical" evidence="7">
    <location>
        <begin position="154"/>
        <end position="174"/>
    </location>
</feature>
<accession>D1ABX4</accession>
<dbReference type="InterPro" id="IPR011527">
    <property type="entry name" value="ABC1_TM_dom"/>
</dbReference>
<dbReference type="Pfam" id="PF00005">
    <property type="entry name" value="ABC_tran"/>
    <property type="match status" value="1"/>
</dbReference>
<reference evidence="10 11" key="1">
    <citation type="journal article" date="2011" name="Stand. Genomic Sci.">
        <title>Complete genome sequence of Thermomonospora curvata type strain (B9).</title>
        <authorList>
            <person name="Chertkov O."/>
            <person name="Sikorski J."/>
            <person name="Nolan M."/>
            <person name="Lapidus A."/>
            <person name="Lucas S."/>
            <person name="Del Rio T.G."/>
            <person name="Tice H."/>
            <person name="Cheng J.F."/>
            <person name="Goodwin L."/>
            <person name="Pitluck S."/>
            <person name="Liolios K."/>
            <person name="Ivanova N."/>
            <person name="Mavromatis K."/>
            <person name="Mikhailova N."/>
            <person name="Ovchinnikova G."/>
            <person name="Pati A."/>
            <person name="Chen A."/>
            <person name="Palaniappan K."/>
            <person name="Djao O.D."/>
            <person name="Land M."/>
            <person name="Hauser L."/>
            <person name="Chang Y.J."/>
            <person name="Jeffries C.D."/>
            <person name="Brettin T."/>
            <person name="Han C."/>
            <person name="Detter J.C."/>
            <person name="Rohde M."/>
            <person name="Goker M."/>
            <person name="Woyke T."/>
            <person name="Bristow J."/>
            <person name="Eisen J.A."/>
            <person name="Markowitz V."/>
            <person name="Hugenholtz P."/>
            <person name="Klenk H.P."/>
            <person name="Kyrpides N.C."/>
        </authorList>
    </citation>
    <scope>NUCLEOTIDE SEQUENCE [LARGE SCALE GENOMIC DNA]</scope>
    <source>
        <strain evidence="11">ATCC 19995 / DSM 43183 / JCM 3096 / KCTC 9072 / NBRC 15933 / NCIMB 10081 / Henssen B9</strain>
    </source>
</reference>
<dbReference type="Gene3D" id="1.20.1560.10">
    <property type="entry name" value="ABC transporter type 1, transmembrane domain"/>
    <property type="match status" value="1"/>
</dbReference>
<dbReference type="HOGENOM" id="CLU_000604_84_3_11"/>
<dbReference type="GO" id="GO:0016887">
    <property type="term" value="F:ATP hydrolysis activity"/>
    <property type="evidence" value="ECO:0007669"/>
    <property type="project" value="InterPro"/>
</dbReference>
<evidence type="ECO:0000313" key="11">
    <source>
        <dbReference type="Proteomes" id="UP000001918"/>
    </source>
</evidence>
<evidence type="ECO:0000256" key="7">
    <source>
        <dbReference type="SAM" id="Phobius"/>
    </source>
</evidence>
<keyword evidence="5 7" id="KW-1133">Transmembrane helix</keyword>
<keyword evidence="2 7" id="KW-0812">Transmembrane</keyword>
<dbReference type="GO" id="GO:0005524">
    <property type="term" value="F:ATP binding"/>
    <property type="evidence" value="ECO:0007669"/>
    <property type="project" value="UniProtKB-KW"/>
</dbReference>
<dbReference type="PROSITE" id="PS00211">
    <property type="entry name" value="ABC_TRANSPORTER_1"/>
    <property type="match status" value="1"/>
</dbReference>
<comment type="subcellular location">
    <subcellularLocation>
        <location evidence="1">Cell membrane</location>
        <topology evidence="1">Multi-pass membrane protein</topology>
    </subcellularLocation>
</comment>
<dbReference type="SMART" id="SM00382">
    <property type="entry name" value="AAA"/>
    <property type="match status" value="1"/>
</dbReference>
<keyword evidence="3" id="KW-0547">Nucleotide-binding</keyword>
<protein>
    <submittedName>
        <fullName evidence="10">ABC transporter related protein</fullName>
    </submittedName>
</protein>
<dbReference type="GO" id="GO:0140359">
    <property type="term" value="F:ABC-type transporter activity"/>
    <property type="evidence" value="ECO:0007669"/>
    <property type="project" value="InterPro"/>
</dbReference>
<evidence type="ECO:0000256" key="5">
    <source>
        <dbReference type="ARBA" id="ARBA00022989"/>
    </source>
</evidence>
<dbReference type="STRING" id="471852.Tcur_3613"/>
<feature type="transmembrane region" description="Helical" evidence="7">
    <location>
        <begin position="127"/>
        <end position="148"/>
    </location>
</feature>
<dbReference type="PROSITE" id="PS50893">
    <property type="entry name" value="ABC_TRANSPORTER_2"/>
    <property type="match status" value="1"/>
</dbReference>
<feature type="transmembrane region" description="Helical" evidence="7">
    <location>
        <begin position="57"/>
        <end position="79"/>
    </location>
</feature>
<dbReference type="Gene3D" id="3.40.50.300">
    <property type="entry name" value="P-loop containing nucleotide triphosphate hydrolases"/>
    <property type="match status" value="1"/>
</dbReference>
<dbReference type="EMBL" id="CP001738">
    <property type="protein sequence ID" value="ACY99147.1"/>
    <property type="molecule type" value="Genomic_DNA"/>
</dbReference>
<evidence type="ECO:0000259" key="8">
    <source>
        <dbReference type="PROSITE" id="PS50893"/>
    </source>
</evidence>
<dbReference type="InterPro" id="IPR036640">
    <property type="entry name" value="ABC1_TM_sf"/>
</dbReference>
<dbReference type="KEGG" id="tcu:Tcur_3613"/>
<keyword evidence="4" id="KW-0067">ATP-binding</keyword>
<dbReference type="PANTHER" id="PTHR24221">
    <property type="entry name" value="ATP-BINDING CASSETTE SUB-FAMILY B"/>
    <property type="match status" value="1"/>
</dbReference>
<evidence type="ECO:0000256" key="4">
    <source>
        <dbReference type="ARBA" id="ARBA00022840"/>
    </source>
</evidence>
<dbReference type="PROSITE" id="PS50929">
    <property type="entry name" value="ABC_TM1F"/>
    <property type="match status" value="1"/>
</dbReference>
<evidence type="ECO:0000313" key="10">
    <source>
        <dbReference type="EMBL" id="ACY99147.1"/>
    </source>
</evidence>
<evidence type="ECO:0000256" key="2">
    <source>
        <dbReference type="ARBA" id="ARBA00022692"/>
    </source>
</evidence>
<dbReference type="InterPro" id="IPR027417">
    <property type="entry name" value="P-loop_NTPase"/>
</dbReference>
<organism evidence="10 11">
    <name type="scientific">Thermomonospora curvata (strain ATCC 19995 / DSM 43183 / JCM 3096 / KCTC 9072 / NBRC 15933 / NCIMB 10081 / Henssen B9)</name>
    <dbReference type="NCBI Taxonomy" id="471852"/>
    <lineage>
        <taxon>Bacteria</taxon>
        <taxon>Bacillati</taxon>
        <taxon>Actinomycetota</taxon>
        <taxon>Actinomycetes</taxon>
        <taxon>Streptosporangiales</taxon>
        <taxon>Thermomonosporaceae</taxon>
        <taxon>Thermomonospora</taxon>
    </lineage>
</organism>
<dbReference type="eggNOG" id="COG1132">
    <property type="taxonomic scope" value="Bacteria"/>
</dbReference>
<dbReference type="InterPro" id="IPR003593">
    <property type="entry name" value="AAA+_ATPase"/>
</dbReference>
<dbReference type="SUPFAM" id="SSF52540">
    <property type="entry name" value="P-loop containing nucleoside triphosphate hydrolases"/>
    <property type="match status" value="1"/>
</dbReference>
<feature type="domain" description="ABC transporter" evidence="8">
    <location>
        <begin position="379"/>
        <end position="602"/>
    </location>
</feature>
<proteinExistence type="predicted"/>
<evidence type="ECO:0000256" key="6">
    <source>
        <dbReference type="ARBA" id="ARBA00023136"/>
    </source>
</evidence>
<feature type="transmembrane region" description="Helical" evidence="7">
    <location>
        <begin position="241"/>
        <end position="261"/>
    </location>
</feature>
<dbReference type="InterPro" id="IPR039421">
    <property type="entry name" value="Type_1_exporter"/>
</dbReference>
<dbReference type="GO" id="GO:0005886">
    <property type="term" value="C:plasma membrane"/>
    <property type="evidence" value="ECO:0007669"/>
    <property type="project" value="UniProtKB-SubCell"/>
</dbReference>
<name>D1ABX4_THECD</name>
<dbReference type="PANTHER" id="PTHR24221:SF654">
    <property type="entry name" value="ATP-BINDING CASSETTE SUB-FAMILY B MEMBER 6"/>
    <property type="match status" value="1"/>
</dbReference>
<dbReference type="GO" id="GO:0034040">
    <property type="term" value="F:ATPase-coupled lipid transmembrane transporter activity"/>
    <property type="evidence" value="ECO:0007669"/>
    <property type="project" value="TreeGrafter"/>
</dbReference>
<evidence type="ECO:0000259" key="9">
    <source>
        <dbReference type="PROSITE" id="PS50929"/>
    </source>
</evidence>
<dbReference type="InterPro" id="IPR017871">
    <property type="entry name" value="ABC_transporter-like_CS"/>
</dbReference>
<gene>
    <name evidence="10" type="ordered locus">Tcur_3613</name>
</gene>
<sequence length="602" mass="61704">MSRVLTRTLVSILRRRPRAVLRLAAWSLAEVAPTLLMGLAVAHAVDAFQAGRTGRALAWLGTLALAGPLGAFGCHRLYAALAALVEPLRDELVRTVVAGALRAPDGRHGTGAVARLTHQVEIVRDTFAGLLMVVRGFVFSVVAASAGLLALAPVMLALVVPPLLAGLALFCLAVPAAAARQRELIVGEERLAEATAALAEGLRDVTACGAEEQIAARAGERVDAQAAATRALARLAGVREAALALGGWLPVLLILAFAPWLSRQGVTAGAIAGAVTYVLQGLRPALSGLISGVGGGGLRLAVTLTRILEAAASEDRPGIMPALPAKTAAAVPAEGVRPVRKAPVGAVAALGEGTAGGFRPETASPTLAGAGEAAGGVEVRLAGVRFAYGEHAEPVIDGLDLVVPAGGHLAVVGPSGIGKSTLAALIAGLLEPVAGTVLVGGRPPGDARLRTLIPQEAYVFHGTLHENLTYLAPWADDEAVRHAVDVIGLSPLVQRLGGYGAQVDPAALSAGERQLIALGRAYLARAPLTVLDEATCHLDPAAEARAELAFARGPGTLIVIAHRMTSARRARRILLLDGTGVWQGGHEELLRTSAPYRSLLGR</sequence>
<keyword evidence="11" id="KW-1185">Reference proteome</keyword>
<dbReference type="SUPFAM" id="SSF90123">
    <property type="entry name" value="ABC transporter transmembrane region"/>
    <property type="match status" value="1"/>
</dbReference>
<feature type="transmembrane region" description="Helical" evidence="7">
    <location>
        <begin position="20"/>
        <end position="45"/>
    </location>
</feature>
<evidence type="ECO:0000256" key="1">
    <source>
        <dbReference type="ARBA" id="ARBA00004651"/>
    </source>
</evidence>
<feature type="domain" description="ABC transmembrane type-1" evidence="9">
    <location>
        <begin position="23"/>
        <end position="284"/>
    </location>
</feature>